<evidence type="ECO:0000313" key="1">
    <source>
        <dbReference type="EMBL" id="CAD8051883.1"/>
    </source>
</evidence>
<name>A0A8S1KBJ2_PARPR</name>
<reference evidence="1" key="1">
    <citation type="submission" date="2021-01" db="EMBL/GenBank/DDBJ databases">
        <authorList>
            <consortium name="Genoscope - CEA"/>
            <person name="William W."/>
        </authorList>
    </citation>
    <scope>NUCLEOTIDE SEQUENCE</scope>
</reference>
<gene>
    <name evidence="1" type="ORF">PPRIM_AZ9-3.1.T0180380</name>
</gene>
<dbReference type="AlphaFoldDB" id="A0A8S1KBJ2"/>
<comment type="caution">
    <text evidence="1">The sequence shown here is derived from an EMBL/GenBank/DDBJ whole genome shotgun (WGS) entry which is preliminary data.</text>
</comment>
<proteinExistence type="predicted"/>
<organism evidence="1 2">
    <name type="scientific">Paramecium primaurelia</name>
    <dbReference type="NCBI Taxonomy" id="5886"/>
    <lineage>
        <taxon>Eukaryota</taxon>
        <taxon>Sar</taxon>
        <taxon>Alveolata</taxon>
        <taxon>Ciliophora</taxon>
        <taxon>Intramacronucleata</taxon>
        <taxon>Oligohymenophorea</taxon>
        <taxon>Peniculida</taxon>
        <taxon>Parameciidae</taxon>
        <taxon>Paramecium</taxon>
    </lineage>
</organism>
<dbReference type="Proteomes" id="UP000688137">
    <property type="component" value="Unassembled WGS sequence"/>
</dbReference>
<accession>A0A8S1KBJ2</accession>
<protein>
    <submittedName>
        <fullName evidence="1">Uncharacterized protein</fullName>
    </submittedName>
</protein>
<evidence type="ECO:0000313" key="2">
    <source>
        <dbReference type="Proteomes" id="UP000688137"/>
    </source>
</evidence>
<dbReference type="EMBL" id="CAJJDM010000014">
    <property type="protein sequence ID" value="CAD8051883.1"/>
    <property type="molecule type" value="Genomic_DNA"/>
</dbReference>
<sequence>MQTPLDNLLYLIEHLLNITSQTQQSIKFGPLHYKHFGQHDKQPTCTFRISA</sequence>
<keyword evidence="2" id="KW-1185">Reference proteome</keyword>